<dbReference type="InterPro" id="IPR036180">
    <property type="entry name" value="Gelsolin-like_dom_sf"/>
</dbReference>
<name>X6NAL9_RETFI</name>
<dbReference type="SUPFAM" id="SSF82754">
    <property type="entry name" value="C-terminal, gelsolin-like domain of Sec23/24"/>
    <property type="match status" value="1"/>
</dbReference>
<dbReference type="AlphaFoldDB" id="X6NAL9"/>
<dbReference type="OrthoDB" id="49016at2759"/>
<organism evidence="1 2">
    <name type="scientific">Reticulomyxa filosa</name>
    <dbReference type="NCBI Taxonomy" id="46433"/>
    <lineage>
        <taxon>Eukaryota</taxon>
        <taxon>Sar</taxon>
        <taxon>Rhizaria</taxon>
        <taxon>Retaria</taxon>
        <taxon>Foraminifera</taxon>
        <taxon>Monothalamids</taxon>
        <taxon>Reticulomyxidae</taxon>
        <taxon>Reticulomyxa</taxon>
    </lineage>
</organism>
<comment type="caution">
    <text evidence="1">The sequence shown here is derived from an EMBL/GenBank/DDBJ whole genome shotgun (WGS) entry which is preliminary data.</text>
</comment>
<evidence type="ECO:0000313" key="2">
    <source>
        <dbReference type="Proteomes" id="UP000023152"/>
    </source>
</evidence>
<keyword evidence="2" id="KW-1185">Reference proteome</keyword>
<dbReference type="PANTHER" id="PTHR13803">
    <property type="entry name" value="SEC24-RELATED PROTEIN"/>
    <property type="match status" value="1"/>
</dbReference>
<reference evidence="1 2" key="1">
    <citation type="journal article" date="2013" name="Curr. Biol.">
        <title>The Genome of the Foraminiferan Reticulomyxa filosa.</title>
        <authorList>
            <person name="Glockner G."/>
            <person name="Hulsmann N."/>
            <person name="Schleicher M."/>
            <person name="Noegel A.A."/>
            <person name="Eichinger L."/>
            <person name="Gallinger C."/>
            <person name="Pawlowski J."/>
            <person name="Sierra R."/>
            <person name="Euteneuer U."/>
            <person name="Pillet L."/>
            <person name="Moustafa A."/>
            <person name="Platzer M."/>
            <person name="Groth M."/>
            <person name="Szafranski K."/>
            <person name="Schliwa M."/>
        </authorList>
    </citation>
    <scope>NUCLEOTIDE SEQUENCE [LARGE SCALE GENOMIC DNA]</scope>
</reference>
<dbReference type="InterPro" id="IPR050550">
    <property type="entry name" value="SEC23_SEC24_subfamily"/>
</dbReference>
<dbReference type="EMBL" id="ASPP01010235">
    <property type="protein sequence ID" value="ETO23081.1"/>
    <property type="molecule type" value="Genomic_DNA"/>
</dbReference>
<proteinExistence type="predicted"/>
<dbReference type="PANTHER" id="PTHR13803:SF36">
    <property type="entry name" value="TYPE A VON WILLEBRAND FACTOR DOMAIN-CONTAINING PROTEIN"/>
    <property type="match status" value="1"/>
</dbReference>
<accession>X6NAL9</accession>
<gene>
    <name evidence="1" type="ORF">RFI_14105</name>
</gene>
<evidence type="ECO:0000313" key="1">
    <source>
        <dbReference type="EMBL" id="ETO23081.1"/>
    </source>
</evidence>
<dbReference type="GO" id="GO:0008270">
    <property type="term" value="F:zinc ion binding"/>
    <property type="evidence" value="ECO:0007669"/>
    <property type="project" value="TreeGrafter"/>
</dbReference>
<protein>
    <submittedName>
        <fullName evidence="1">Uncharacterized protein</fullName>
    </submittedName>
</protein>
<sequence length="198" mass="22970">MMPVAASLSYVHPYVYPIHDLQDNECIVSENGRVLLPRTLELTKVKLDEKGIYVVETGRKIIICVGSHCEIEKFNQTFVTLQDVNDDRSGNVNQKITLREDFTEDVQDLGYRLSLLLDEIRFDQPIWLECEVLIRPDISSGAHLTIDQQRFLSLFIEDAARIRAGSKINENDNSKKSYPDFLVWIHKEIQRKWSVEDF</sequence>
<dbReference type="GO" id="GO:0000149">
    <property type="term" value="F:SNARE binding"/>
    <property type="evidence" value="ECO:0007669"/>
    <property type="project" value="TreeGrafter"/>
</dbReference>
<dbReference type="Proteomes" id="UP000023152">
    <property type="component" value="Unassembled WGS sequence"/>
</dbReference>
<dbReference type="Gene3D" id="3.40.20.10">
    <property type="entry name" value="Severin"/>
    <property type="match status" value="1"/>
</dbReference>
<dbReference type="InterPro" id="IPR029006">
    <property type="entry name" value="ADF-H/Gelsolin-like_dom_sf"/>
</dbReference>
<dbReference type="GO" id="GO:0090110">
    <property type="term" value="P:COPII-coated vesicle cargo loading"/>
    <property type="evidence" value="ECO:0007669"/>
    <property type="project" value="TreeGrafter"/>
</dbReference>
<dbReference type="GO" id="GO:0030127">
    <property type="term" value="C:COPII vesicle coat"/>
    <property type="evidence" value="ECO:0007669"/>
    <property type="project" value="TreeGrafter"/>
</dbReference>
<dbReference type="GO" id="GO:0070971">
    <property type="term" value="C:endoplasmic reticulum exit site"/>
    <property type="evidence" value="ECO:0007669"/>
    <property type="project" value="TreeGrafter"/>
</dbReference>